<dbReference type="Proteomes" id="UP000257109">
    <property type="component" value="Unassembled WGS sequence"/>
</dbReference>
<dbReference type="STRING" id="157652.A0A371G9D4"/>
<sequence length="85" mass="10033">MVQLMGEMMPKGIRMEVGTKFGFRLFENWLLPKCWLVILTPYSLPFRMCMKKEFMFLTILILGPSNPKHKINVYLHPLIDELCTL</sequence>
<protein>
    <submittedName>
        <fullName evidence="1">Uncharacterized protein</fullName>
    </submittedName>
</protein>
<dbReference type="Pfam" id="PF02992">
    <property type="entry name" value="Transposase_21"/>
    <property type="match status" value="1"/>
</dbReference>
<reference evidence="1" key="1">
    <citation type="submission" date="2018-05" db="EMBL/GenBank/DDBJ databases">
        <title>Draft genome of Mucuna pruriens seed.</title>
        <authorList>
            <person name="Nnadi N.E."/>
            <person name="Vos R."/>
            <person name="Hasami M.H."/>
            <person name="Devisetty U.K."/>
            <person name="Aguiy J.C."/>
        </authorList>
    </citation>
    <scope>NUCLEOTIDE SEQUENCE [LARGE SCALE GENOMIC DNA]</scope>
    <source>
        <strain evidence="1">JCA_2017</strain>
    </source>
</reference>
<evidence type="ECO:0000313" key="1">
    <source>
        <dbReference type="EMBL" id="RDX87160.1"/>
    </source>
</evidence>
<keyword evidence="2" id="KW-1185">Reference proteome</keyword>
<proteinExistence type="predicted"/>
<gene>
    <name evidence="1" type="ORF">CR513_31412</name>
</gene>
<dbReference type="AlphaFoldDB" id="A0A371G9D4"/>
<name>A0A371G9D4_MUCPR</name>
<comment type="caution">
    <text evidence="1">The sequence shown here is derived from an EMBL/GenBank/DDBJ whole genome shotgun (WGS) entry which is preliminary data.</text>
</comment>
<dbReference type="InterPro" id="IPR004242">
    <property type="entry name" value="Transposase_21"/>
</dbReference>
<dbReference type="EMBL" id="QJKJ01006313">
    <property type="protein sequence ID" value="RDX87160.1"/>
    <property type="molecule type" value="Genomic_DNA"/>
</dbReference>
<feature type="non-terminal residue" evidence="1">
    <location>
        <position position="1"/>
    </location>
</feature>
<evidence type="ECO:0000313" key="2">
    <source>
        <dbReference type="Proteomes" id="UP000257109"/>
    </source>
</evidence>
<dbReference type="OrthoDB" id="1934442at2759"/>
<organism evidence="1 2">
    <name type="scientific">Mucuna pruriens</name>
    <name type="common">Velvet bean</name>
    <name type="synonym">Dolichos pruriens</name>
    <dbReference type="NCBI Taxonomy" id="157652"/>
    <lineage>
        <taxon>Eukaryota</taxon>
        <taxon>Viridiplantae</taxon>
        <taxon>Streptophyta</taxon>
        <taxon>Embryophyta</taxon>
        <taxon>Tracheophyta</taxon>
        <taxon>Spermatophyta</taxon>
        <taxon>Magnoliopsida</taxon>
        <taxon>eudicotyledons</taxon>
        <taxon>Gunneridae</taxon>
        <taxon>Pentapetalae</taxon>
        <taxon>rosids</taxon>
        <taxon>fabids</taxon>
        <taxon>Fabales</taxon>
        <taxon>Fabaceae</taxon>
        <taxon>Papilionoideae</taxon>
        <taxon>50 kb inversion clade</taxon>
        <taxon>NPAAA clade</taxon>
        <taxon>indigoferoid/millettioid clade</taxon>
        <taxon>Phaseoleae</taxon>
        <taxon>Mucuna</taxon>
    </lineage>
</organism>
<accession>A0A371G9D4</accession>